<comment type="caution">
    <text evidence="1">The sequence shown here is derived from an EMBL/GenBank/DDBJ whole genome shotgun (WGS) entry which is preliminary data.</text>
</comment>
<dbReference type="RefSeq" id="WP_189004484.1">
    <property type="nucleotide sequence ID" value="NZ_BMOD01000014.1"/>
</dbReference>
<evidence type="ECO:0000313" key="1">
    <source>
        <dbReference type="EMBL" id="GGJ44755.1"/>
    </source>
</evidence>
<keyword evidence="2" id="KW-1185">Reference proteome</keyword>
<name>A0ABQ2D5Z0_9DEIO</name>
<evidence type="ECO:0000313" key="2">
    <source>
        <dbReference type="Proteomes" id="UP000632222"/>
    </source>
</evidence>
<reference evidence="2" key="1">
    <citation type="journal article" date="2019" name="Int. J. Syst. Evol. Microbiol.">
        <title>The Global Catalogue of Microorganisms (GCM) 10K type strain sequencing project: providing services to taxonomists for standard genome sequencing and annotation.</title>
        <authorList>
            <consortium name="The Broad Institute Genomics Platform"/>
            <consortium name="The Broad Institute Genome Sequencing Center for Infectious Disease"/>
            <person name="Wu L."/>
            <person name="Ma J."/>
        </authorList>
    </citation>
    <scope>NUCLEOTIDE SEQUENCE [LARGE SCALE GENOMIC DNA]</scope>
    <source>
        <strain evidence="2">JCM 14370</strain>
    </source>
</reference>
<dbReference type="EMBL" id="BMOD01000014">
    <property type="protein sequence ID" value="GGJ44755.1"/>
    <property type="molecule type" value="Genomic_DNA"/>
</dbReference>
<gene>
    <name evidence="1" type="ORF">GCM10008938_33700</name>
</gene>
<proteinExistence type="predicted"/>
<dbReference type="Proteomes" id="UP000632222">
    <property type="component" value="Unassembled WGS sequence"/>
</dbReference>
<sequence length="205" mass="23206">MHVVVSFTSLNPGFSNEIKHILLVLKAQQCPEHLEKRVLEEVLTGVSEQHQSTLKQRMLMLLDFGKVTGIATLNGDMSRMEIRLQASELQVLKTVCSRVVSCLLEADQRRTLPLGITVEGRMVLAGEDGQPVLTGRVSRHNSWSLAFMEEDRNASIFRWGLTLVVVLQCITFPAFAHRLFSRLDADTYLWVQNFLRVGNDSRENL</sequence>
<accession>A0ABQ2D5Z0</accession>
<organism evidence="1 2">
    <name type="scientific">Deinococcus roseus</name>
    <dbReference type="NCBI Taxonomy" id="392414"/>
    <lineage>
        <taxon>Bacteria</taxon>
        <taxon>Thermotogati</taxon>
        <taxon>Deinococcota</taxon>
        <taxon>Deinococci</taxon>
        <taxon>Deinococcales</taxon>
        <taxon>Deinococcaceae</taxon>
        <taxon>Deinococcus</taxon>
    </lineage>
</organism>
<protein>
    <submittedName>
        <fullName evidence="1">Uncharacterized protein</fullName>
    </submittedName>
</protein>